<feature type="domain" description="SAF" evidence="5">
    <location>
        <begin position="199"/>
        <end position="261"/>
    </location>
</feature>
<evidence type="ECO:0000259" key="5">
    <source>
        <dbReference type="SMART" id="SM00858"/>
    </source>
</evidence>
<evidence type="ECO:0000256" key="1">
    <source>
        <dbReference type="ARBA" id="ARBA00004418"/>
    </source>
</evidence>
<organism evidence="6 7">
    <name type="scientific">Desulfatibacillum alkenivorans DSM 16219</name>
    <dbReference type="NCBI Taxonomy" id="1121393"/>
    <lineage>
        <taxon>Bacteria</taxon>
        <taxon>Pseudomonadati</taxon>
        <taxon>Thermodesulfobacteriota</taxon>
        <taxon>Desulfobacteria</taxon>
        <taxon>Desulfobacterales</taxon>
        <taxon>Desulfatibacillaceae</taxon>
        <taxon>Desulfatibacillum</taxon>
    </lineage>
</organism>
<name>A0A1M6HKN1_9BACT</name>
<dbReference type="Pfam" id="PF13144">
    <property type="entry name" value="ChapFlgA"/>
    <property type="match status" value="1"/>
</dbReference>
<dbReference type="InterPro" id="IPR039246">
    <property type="entry name" value="Flagellar_FlgA"/>
</dbReference>
<keyword evidence="7" id="KW-1185">Reference proteome</keyword>
<evidence type="ECO:0000256" key="4">
    <source>
        <dbReference type="SAM" id="SignalP"/>
    </source>
</evidence>
<dbReference type="SMART" id="SM00858">
    <property type="entry name" value="SAF"/>
    <property type="match status" value="1"/>
</dbReference>
<dbReference type="Proteomes" id="UP000183994">
    <property type="component" value="Unassembled WGS sequence"/>
</dbReference>
<evidence type="ECO:0000256" key="2">
    <source>
        <dbReference type="ARBA" id="ARBA00022729"/>
    </source>
</evidence>
<dbReference type="GO" id="GO:0044780">
    <property type="term" value="P:bacterial-type flagellum assembly"/>
    <property type="evidence" value="ECO:0007669"/>
    <property type="project" value="InterPro"/>
</dbReference>
<comment type="subcellular location">
    <subcellularLocation>
        <location evidence="1">Periplasm</location>
    </subcellularLocation>
</comment>
<reference evidence="7" key="1">
    <citation type="submission" date="2016-11" db="EMBL/GenBank/DDBJ databases">
        <authorList>
            <person name="Varghese N."/>
            <person name="Submissions S."/>
        </authorList>
    </citation>
    <scope>NUCLEOTIDE SEQUENCE [LARGE SCALE GENOMIC DNA]</scope>
    <source>
        <strain evidence="7">DSM 16219</strain>
    </source>
</reference>
<evidence type="ECO:0000313" key="6">
    <source>
        <dbReference type="EMBL" id="SHJ22730.1"/>
    </source>
</evidence>
<dbReference type="NCBIfam" id="TIGR03170">
    <property type="entry name" value="flgA_cterm"/>
    <property type="match status" value="1"/>
</dbReference>
<dbReference type="AlphaFoldDB" id="A0A1M6HKN1"/>
<dbReference type="EMBL" id="FQZU01000005">
    <property type="protein sequence ID" value="SHJ22730.1"/>
    <property type="molecule type" value="Genomic_DNA"/>
</dbReference>
<dbReference type="STRING" id="1121393.SAMN02745216_01250"/>
<keyword evidence="6" id="KW-0282">Flagellum</keyword>
<accession>A0A1M6HKN1</accession>
<proteinExistence type="predicted"/>
<dbReference type="Gene3D" id="3.90.1210.10">
    <property type="entry name" value="Antifreeze-like/N-acetylneuraminic acid synthase C-terminal domain"/>
    <property type="match status" value="1"/>
</dbReference>
<dbReference type="PANTHER" id="PTHR36307:SF1">
    <property type="entry name" value="FLAGELLA BASAL BODY P-RING FORMATION PROTEIN FLGA"/>
    <property type="match status" value="1"/>
</dbReference>
<keyword evidence="3" id="KW-0574">Periplasm</keyword>
<gene>
    <name evidence="6" type="ORF">SAMN02745216_01250</name>
</gene>
<dbReference type="OrthoDB" id="5413434at2"/>
<dbReference type="Gene3D" id="2.30.30.760">
    <property type="match status" value="1"/>
</dbReference>
<dbReference type="GO" id="GO:0042597">
    <property type="term" value="C:periplasmic space"/>
    <property type="evidence" value="ECO:0007669"/>
    <property type="project" value="UniProtKB-SubCell"/>
</dbReference>
<evidence type="ECO:0000313" key="7">
    <source>
        <dbReference type="Proteomes" id="UP000183994"/>
    </source>
</evidence>
<sequence length="324" mass="35514">MRRLSAHKLAVMLISLAVFSALAAGAAIAKAPEIRVPSEAWVQEDSVFLGDVAVISGLDSLSHEIKEVYLGRAPAPGKRRSLRGAMIQAKLDRLDLPENAVIEIPSRVKVHRSFQEVDDQDFEDMLIDYLNDKLPVGHFEVSRFQVRGNGAVAEGMLDVVLEDSRNDEDYGQISLKGIISVDGKMERRVSIAAWVDYEAPVVVAARKLDRMDVLTAGDVTVEMRNLSRLPDGVVTDPKEVRGMRLRQDMDAGEHMLSRMLEKPPLVERGEDVTIMAENGVLSITAIGLAKESGGLGDAIEVENKMSEKIITCRVTGPAQVEVTF</sequence>
<dbReference type="PANTHER" id="PTHR36307">
    <property type="entry name" value="FLAGELLA BASAL BODY P-RING FORMATION PROTEIN FLGA"/>
    <property type="match status" value="1"/>
</dbReference>
<dbReference type="InterPro" id="IPR013974">
    <property type="entry name" value="SAF"/>
</dbReference>
<protein>
    <submittedName>
        <fullName evidence="6">Flagella basal body P-ring formation protein FlgA</fullName>
    </submittedName>
</protein>
<dbReference type="RefSeq" id="WP_073474062.1">
    <property type="nucleotide sequence ID" value="NZ_FQZU01000005.1"/>
</dbReference>
<keyword evidence="2 4" id="KW-0732">Signal</keyword>
<feature type="signal peptide" evidence="4">
    <location>
        <begin position="1"/>
        <end position="23"/>
    </location>
</feature>
<feature type="chain" id="PRO_5009918140" evidence="4">
    <location>
        <begin position="24"/>
        <end position="324"/>
    </location>
</feature>
<dbReference type="InterPro" id="IPR017585">
    <property type="entry name" value="SAF_FlgA"/>
</dbReference>
<keyword evidence="6" id="KW-0969">Cilium</keyword>
<evidence type="ECO:0000256" key="3">
    <source>
        <dbReference type="ARBA" id="ARBA00022764"/>
    </source>
</evidence>
<keyword evidence="6" id="KW-0966">Cell projection</keyword>
<dbReference type="CDD" id="cd11614">
    <property type="entry name" value="SAF_CpaB_FlgA_like"/>
    <property type="match status" value="1"/>
</dbReference>